<dbReference type="EMBL" id="BSQG01000003">
    <property type="protein sequence ID" value="GLU47715.1"/>
    <property type="molecule type" value="Genomic_DNA"/>
</dbReference>
<organism evidence="10 11">
    <name type="scientific">Nocardiopsis ansamitocini</name>
    <dbReference type="NCBI Taxonomy" id="1670832"/>
    <lineage>
        <taxon>Bacteria</taxon>
        <taxon>Bacillati</taxon>
        <taxon>Actinomycetota</taxon>
        <taxon>Actinomycetes</taxon>
        <taxon>Streptosporangiales</taxon>
        <taxon>Nocardiopsidaceae</taxon>
        <taxon>Nocardiopsis</taxon>
    </lineage>
</organism>
<name>A0A9W6P5S6_9ACTN</name>
<feature type="compositionally biased region" description="Low complexity" evidence="8">
    <location>
        <begin position="311"/>
        <end position="326"/>
    </location>
</feature>
<feature type="region of interest" description="Disordered" evidence="8">
    <location>
        <begin position="1"/>
        <end position="63"/>
    </location>
</feature>
<keyword evidence="7" id="KW-1133">Transmembrane helix</keyword>
<dbReference type="PANTHER" id="PTHR45436:SF5">
    <property type="entry name" value="SENSOR HISTIDINE KINASE TRCS"/>
    <property type="match status" value="1"/>
</dbReference>
<dbReference type="SMART" id="SM00387">
    <property type="entry name" value="HATPase_c"/>
    <property type="match status" value="1"/>
</dbReference>
<evidence type="ECO:0000256" key="4">
    <source>
        <dbReference type="ARBA" id="ARBA00022679"/>
    </source>
</evidence>
<dbReference type="PROSITE" id="PS50109">
    <property type="entry name" value="HIS_KIN"/>
    <property type="match status" value="1"/>
</dbReference>
<dbReference type="Proteomes" id="UP001165092">
    <property type="component" value="Unassembled WGS sequence"/>
</dbReference>
<reference evidence="10" key="1">
    <citation type="submission" date="2023-02" db="EMBL/GenBank/DDBJ databases">
        <title>Nocardiopsis ansamitocini NBRC 112285.</title>
        <authorList>
            <person name="Ichikawa N."/>
            <person name="Sato H."/>
            <person name="Tonouchi N."/>
        </authorList>
    </citation>
    <scope>NUCLEOTIDE SEQUENCE</scope>
    <source>
        <strain evidence="10">NBRC 112285</strain>
    </source>
</reference>
<evidence type="ECO:0000256" key="1">
    <source>
        <dbReference type="ARBA" id="ARBA00000085"/>
    </source>
</evidence>
<dbReference type="SUPFAM" id="SSF55874">
    <property type="entry name" value="ATPase domain of HSP90 chaperone/DNA topoisomerase II/histidine kinase"/>
    <property type="match status" value="1"/>
</dbReference>
<keyword evidence="3" id="KW-0597">Phosphoprotein</keyword>
<keyword evidence="7" id="KW-0472">Membrane</keyword>
<evidence type="ECO:0000256" key="6">
    <source>
        <dbReference type="ARBA" id="ARBA00022777"/>
    </source>
</evidence>
<feature type="compositionally biased region" description="Basic residues" evidence="8">
    <location>
        <begin position="32"/>
        <end position="41"/>
    </location>
</feature>
<dbReference type="InterPro" id="IPR036890">
    <property type="entry name" value="HATPase_C_sf"/>
</dbReference>
<evidence type="ECO:0000256" key="8">
    <source>
        <dbReference type="SAM" id="MobiDB-lite"/>
    </source>
</evidence>
<dbReference type="InterPro" id="IPR003594">
    <property type="entry name" value="HATPase_dom"/>
</dbReference>
<keyword evidence="4" id="KW-0808">Transferase</keyword>
<comment type="caution">
    <text evidence="10">The sequence shown here is derived from an EMBL/GenBank/DDBJ whole genome shotgun (WGS) entry which is preliminary data.</text>
</comment>
<evidence type="ECO:0000256" key="7">
    <source>
        <dbReference type="ARBA" id="ARBA00022989"/>
    </source>
</evidence>
<keyword evidence="6 10" id="KW-0418">Kinase</keyword>
<gene>
    <name evidence="10" type="ORF">Nans01_20660</name>
</gene>
<comment type="catalytic activity">
    <reaction evidence="1">
        <text>ATP + protein L-histidine = ADP + protein N-phospho-L-histidine.</text>
        <dbReference type="EC" id="2.7.13.3"/>
    </reaction>
</comment>
<evidence type="ECO:0000313" key="10">
    <source>
        <dbReference type="EMBL" id="GLU47715.1"/>
    </source>
</evidence>
<protein>
    <recommendedName>
        <fullName evidence="2">histidine kinase</fullName>
        <ecNumber evidence="2">2.7.13.3</ecNumber>
    </recommendedName>
</protein>
<feature type="region of interest" description="Disordered" evidence="8">
    <location>
        <begin position="311"/>
        <end position="410"/>
    </location>
</feature>
<keyword evidence="11" id="KW-1185">Reference proteome</keyword>
<dbReference type="GO" id="GO:0004673">
    <property type="term" value="F:protein histidine kinase activity"/>
    <property type="evidence" value="ECO:0007669"/>
    <property type="project" value="UniProtKB-EC"/>
</dbReference>
<dbReference type="RefSeq" id="WP_285758941.1">
    <property type="nucleotide sequence ID" value="NZ_BSQG01000003.1"/>
</dbReference>
<dbReference type="GO" id="GO:0005886">
    <property type="term" value="C:plasma membrane"/>
    <property type="evidence" value="ECO:0007669"/>
    <property type="project" value="TreeGrafter"/>
</dbReference>
<evidence type="ECO:0000313" key="11">
    <source>
        <dbReference type="Proteomes" id="UP001165092"/>
    </source>
</evidence>
<dbReference type="InterPro" id="IPR050428">
    <property type="entry name" value="TCS_sensor_his_kinase"/>
</dbReference>
<evidence type="ECO:0000256" key="2">
    <source>
        <dbReference type="ARBA" id="ARBA00012438"/>
    </source>
</evidence>
<dbReference type="PANTHER" id="PTHR45436">
    <property type="entry name" value="SENSOR HISTIDINE KINASE YKOH"/>
    <property type="match status" value="1"/>
</dbReference>
<accession>A0A9W6P5S6</accession>
<evidence type="ECO:0000259" key="9">
    <source>
        <dbReference type="PROSITE" id="PS50109"/>
    </source>
</evidence>
<dbReference type="Gene3D" id="3.30.565.10">
    <property type="entry name" value="Histidine kinase-like ATPase, C-terminal domain"/>
    <property type="match status" value="1"/>
</dbReference>
<keyword evidence="5" id="KW-0812">Transmembrane</keyword>
<sequence>MAQAPSPAQRTDHPLSHLMKAESGASNGFRGKALRLLRRLGARSGGPSAAPQPREPEPKETPASIGIAEPVAPEPAEPALAAPGVPSRDLISEALASLAMRDLTLVDSLLAVVEKLEDTTEDPELLEQLFKIDNLATRMRRNGENLLVLAGQDTGDPSLEPVPLLDVSRAAISEISDYDRVRLGRLPEIFISGRIADDLSHLLAELMDNATAKSPDHAQVVISAQAMAGERLLLTVEDEGIGIPEANLEVLNKRLSGSPVLDEQTIRHMGLYVVSRIAHRYGLEVQLQARAFRGMSAHVVVPAELLSETGPVPVAEPEEQAPVVVPDPIRPAQPPRMSQRANPDDASATTSAGLPRRGSNRPTGPVPVLPTPGSADDTAREPEDAESRAERIRADLEGFLEGERAATKDE</sequence>
<dbReference type="Pfam" id="PF02518">
    <property type="entry name" value="HATPase_c"/>
    <property type="match status" value="1"/>
</dbReference>
<proteinExistence type="predicted"/>
<feature type="compositionally biased region" description="Basic and acidic residues" evidence="8">
    <location>
        <begin position="377"/>
        <end position="410"/>
    </location>
</feature>
<dbReference type="AlphaFoldDB" id="A0A9W6P5S6"/>
<dbReference type="InterPro" id="IPR005467">
    <property type="entry name" value="His_kinase_dom"/>
</dbReference>
<evidence type="ECO:0000256" key="5">
    <source>
        <dbReference type="ARBA" id="ARBA00022692"/>
    </source>
</evidence>
<feature type="domain" description="Histidine kinase" evidence="9">
    <location>
        <begin position="199"/>
        <end position="305"/>
    </location>
</feature>
<evidence type="ECO:0000256" key="3">
    <source>
        <dbReference type="ARBA" id="ARBA00022553"/>
    </source>
</evidence>
<dbReference type="GO" id="GO:0000160">
    <property type="term" value="P:phosphorelay signal transduction system"/>
    <property type="evidence" value="ECO:0007669"/>
    <property type="project" value="TreeGrafter"/>
</dbReference>
<dbReference type="EC" id="2.7.13.3" evidence="2"/>